<accession>A0A7S1XE72</accession>
<dbReference type="EMBL" id="HBGH01012575">
    <property type="protein sequence ID" value="CAD9234923.1"/>
    <property type="molecule type" value="Transcribed_RNA"/>
</dbReference>
<dbReference type="PANTHER" id="PTHR18063:SF6">
    <property type="entry name" value="UBIQUITIN CARBOXYL-TERMINAL HYDROLASE"/>
    <property type="match status" value="1"/>
</dbReference>
<proteinExistence type="predicted"/>
<feature type="domain" description="MINDY deubiquitinase" evidence="2">
    <location>
        <begin position="27"/>
        <end position="293"/>
    </location>
</feature>
<dbReference type="InterPro" id="IPR007518">
    <property type="entry name" value="MINDY"/>
</dbReference>
<dbReference type="GO" id="GO:0016807">
    <property type="term" value="F:cysteine-type carboxypeptidase activity"/>
    <property type="evidence" value="ECO:0007669"/>
    <property type="project" value="TreeGrafter"/>
</dbReference>
<dbReference type="GO" id="GO:1990380">
    <property type="term" value="F:K48-linked deubiquitinase activity"/>
    <property type="evidence" value="ECO:0007669"/>
    <property type="project" value="InterPro"/>
</dbReference>
<dbReference type="GO" id="GO:0005829">
    <property type="term" value="C:cytosol"/>
    <property type="evidence" value="ECO:0007669"/>
    <property type="project" value="TreeGrafter"/>
</dbReference>
<gene>
    <name evidence="3" type="ORF">CCAE0312_LOCUS7013</name>
</gene>
<dbReference type="GO" id="GO:0071108">
    <property type="term" value="P:protein K48-linked deubiquitination"/>
    <property type="evidence" value="ECO:0007669"/>
    <property type="project" value="TreeGrafter"/>
</dbReference>
<dbReference type="PANTHER" id="PTHR18063">
    <property type="entry name" value="NF-E2 INDUCIBLE PROTEIN"/>
    <property type="match status" value="1"/>
</dbReference>
<evidence type="ECO:0000313" key="3">
    <source>
        <dbReference type="EMBL" id="CAD9234923.1"/>
    </source>
</evidence>
<dbReference type="AlphaFoldDB" id="A0A7S1XE72"/>
<feature type="region of interest" description="Disordered" evidence="1">
    <location>
        <begin position="334"/>
        <end position="390"/>
    </location>
</feature>
<protein>
    <recommendedName>
        <fullName evidence="2">MINDY deubiquitinase domain-containing protein</fullName>
    </recommendedName>
</protein>
<evidence type="ECO:0000259" key="2">
    <source>
        <dbReference type="Pfam" id="PF04424"/>
    </source>
</evidence>
<dbReference type="Pfam" id="PF04424">
    <property type="entry name" value="MINDY_DUB"/>
    <property type="match status" value="1"/>
</dbReference>
<feature type="compositionally biased region" description="Polar residues" evidence="1">
    <location>
        <begin position="334"/>
        <end position="347"/>
    </location>
</feature>
<organism evidence="3">
    <name type="scientific">Compsopogon caeruleus</name>
    <dbReference type="NCBI Taxonomy" id="31354"/>
    <lineage>
        <taxon>Eukaryota</taxon>
        <taxon>Rhodophyta</taxon>
        <taxon>Compsopogonophyceae</taxon>
        <taxon>Compsopogonales</taxon>
        <taxon>Compsopogonaceae</taxon>
        <taxon>Compsopogon</taxon>
    </lineage>
</organism>
<reference evidence="3" key="1">
    <citation type="submission" date="2021-01" db="EMBL/GenBank/DDBJ databases">
        <authorList>
            <person name="Corre E."/>
            <person name="Pelletier E."/>
            <person name="Niang G."/>
            <person name="Scheremetjew M."/>
            <person name="Finn R."/>
            <person name="Kale V."/>
            <person name="Holt S."/>
            <person name="Cochrane G."/>
            <person name="Meng A."/>
            <person name="Brown T."/>
            <person name="Cohen L."/>
        </authorList>
    </citation>
    <scope>NUCLEOTIDE SEQUENCE</scope>
    <source>
        <strain evidence="3">SAG 36.94</strain>
    </source>
</reference>
<sequence length="390" mass="43364">MSACDVSVVKGDIPSTVRETGNRVEDSYRVKWVVRSGEHIPICLQNANGPCPLLAIANVLLLRGNITLEPGQEVVGHNHLEMLLTEFLYHANEHLSKGPDLDVAVNSQMHLAEVVAMLPELRRGIDVNVRFFAPEAFEFTRELACFDLFRVRLLHGWLIDPQESELIEAVGDLSFNQAMDLLVNAGSVDDGAWNGVELREVQDMDRNRVALIETFLSDNTSQLTPYGLKMVTSDLQEDEYCVFFRNNHFSTATKHNNHLHILVSDVGFVNENNIVWEKLLSVSGDSAFVNGDFRPFDQISSSNRYLEGSEPAGTMAHSDENDEDFAKRLQAQESALASARSGTSSADEQLARQLQGAALESQNHPRRRSRPRPSPPNYESSSSPGNCSLM</sequence>
<dbReference type="InterPro" id="IPR033979">
    <property type="entry name" value="MINDY_domain"/>
</dbReference>
<name>A0A7S1XE72_9RHOD</name>
<dbReference type="GO" id="GO:0004843">
    <property type="term" value="F:cysteine-type deubiquitinase activity"/>
    <property type="evidence" value="ECO:0007669"/>
    <property type="project" value="InterPro"/>
</dbReference>
<evidence type="ECO:0000256" key="1">
    <source>
        <dbReference type="SAM" id="MobiDB-lite"/>
    </source>
</evidence>
<dbReference type="GO" id="GO:0071944">
    <property type="term" value="C:cell periphery"/>
    <property type="evidence" value="ECO:0007669"/>
    <property type="project" value="TreeGrafter"/>
</dbReference>
<feature type="region of interest" description="Disordered" evidence="1">
    <location>
        <begin position="302"/>
        <end position="322"/>
    </location>
</feature>